<accession>A0A8H6PHG7</accession>
<evidence type="ECO:0000313" key="2">
    <source>
        <dbReference type="EMBL" id="KAF7173461.1"/>
    </source>
</evidence>
<evidence type="ECO:0000313" key="3">
    <source>
        <dbReference type="Proteomes" id="UP000630445"/>
    </source>
</evidence>
<proteinExistence type="predicted"/>
<dbReference type="AlphaFoldDB" id="A0A8H6PHG7"/>
<dbReference type="EMBL" id="JACBAD010001769">
    <property type="protein sequence ID" value="KAF7134069.1"/>
    <property type="molecule type" value="Genomic_DNA"/>
</dbReference>
<dbReference type="EMBL" id="JACBAF010001759">
    <property type="protein sequence ID" value="KAF7173461.1"/>
    <property type="molecule type" value="Genomic_DNA"/>
</dbReference>
<keyword evidence="3" id="KW-1185">Reference proteome</keyword>
<sequence>MDKGNKGEEAIRLAEAVLAHPGAVIVHLGAFHRFDGGTDRAHPGSHCSSETLKAGESPGVAHAVGLEQVVDMPDMALGLCALACWYRHSEWFAALDDYPAKAESEFSVHQAQREGISHVHSNKAPSKPHDLVPVLADADALNDGVEDIS</sequence>
<evidence type="ECO:0000313" key="1">
    <source>
        <dbReference type="EMBL" id="KAF7134069.1"/>
    </source>
</evidence>
<comment type="caution">
    <text evidence="1">The sequence shown here is derived from an EMBL/GenBank/DDBJ whole genome shotgun (WGS) entry which is preliminary data.</text>
</comment>
<dbReference type="Proteomes" id="UP000630445">
    <property type="component" value="Unassembled WGS sequence"/>
</dbReference>
<reference evidence="1" key="1">
    <citation type="submission" date="2020-06" db="EMBL/GenBank/DDBJ databases">
        <title>Draft genome sequences of strains closely related to Aspergillus parafelis and Aspergillus hiratsukae.</title>
        <authorList>
            <person name="Dos Santos R.A.C."/>
            <person name="Rivero-Menendez O."/>
            <person name="Steenwyk J.L."/>
            <person name="Mead M.E."/>
            <person name="Goldman G.H."/>
            <person name="Alastruey-Izquierdo A."/>
            <person name="Rokas A."/>
        </authorList>
    </citation>
    <scope>NUCLEOTIDE SEQUENCE</scope>
    <source>
        <strain evidence="1">CNM-CM5793</strain>
        <strain evidence="2">CNM-CM6106</strain>
    </source>
</reference>
<dbReference type="OrthoDB" id="10434862at2759"/>
<gene>
    <name evidence="1" type="ORF">CNMCM5793_005698</name>
    <name evidence="2" type="ORF">CNMCM6106_007552</name>
</gene>
<protein>
    <submittedName>
        <fullName evidence="1">Uncharacterized protein</fullName>
    </submittedName>
</protein>
<name>A0A8H6PHG7_9EURO</name>
<dbReference type="Proteomes" id="UP000662466">
    <property type="component" value="Unassembled WGS sequence"/>
</dbReference>
<organism evidence="1 3">
    <name type="scientific">Aspergillus hiratsukae</name>
    <dbReference type="NCBI Taxonomy" id="1194566"/>
    <lineage>
        <taxon>Eukaryota</taxon>
        <taxon>Fungi</taxon>
        <taxon>Dikarya</taxon>
        <taxon>Ascomycota</taxon>
        <taxon>Pezizomycotina</taxon>
        <taxon>Eurotiomycetes</taxon>
        <taxon>Eurotiomycetidae</taxon>
        <taxon>Eurotiales</taxon>
        <taxon>Aspergillaceae</taxon>
        <taxon>Aspergillus</taxon>
        <taxon>Aspergillus subgen. Fumigati</taxon>
    </lineage>
</organism>